<dbReference type="SUPFAM" id="SSF53056">
    <property type="entry name" value="beta-carbonic anhydrase, cab"/>
    <property type="match status" value="1"/>
</dbReference>
<feature type="transmembrane region" description="Helical" evidence="8">
    <location>
        <begin position="109"/>
        <end position="131"/>
    </location>
</feature>
<dbReference type="InterPro" id="IPR011547">
    <property type="entry name" value="SLC26A/SulP_dom"/>
</dbReference>
<feature type="transmembrane region" description="Helical" evidence="8">
    <location>
        <begin position="234"/>
        <end position="256"/>
    </location>
</feature>
<evidence type="ECO:0000256" key="5">
    <source>
        <dbReference type="ARBA" id="ARBA00023136"/>
    </source>
</evidence>
<reference evidence="11" key="1">
    <citation type="journal article" date="2019" name="Int. J. Syst. Evol. Microbiol.">
        <title>The Global Catalogue of Microorganisms (GCM) 10K type strain sequencing project: providing services to taxonomists for standard genome sequencing and annotation.</title>
        <authorList>
            <consortium name="The Broad Institute Genomics Platform"/>
            <consortium name="The Broad Institute Genome Sequencing Center for Infectious Disease"/>
            <person name="Wu L."/>
            <person name="Ma J."/>
        </authorList>
    </citation>
    <scope>NUCLEOTIDE SEQUENCE [LARGE SCALE GENOMIC DNA]</scope>
    <source>
        <strain evidence="11">JCM 31202</strain>
    </source>
</reference>
<keyword evidence="5 8" id="KW-0472">Membrane</keyword>
<evidence type="ECO:0000259" key="9">
    <source>
        <dbReference type="Pfam" id="PF00916"/>
    </source>
</evidence>
<feature type="region of interest" description="Disordered" evidence="7">
    <location>
        <begin position="494"/>
        <end position="530"/>
    </location>
</feature>
<protein>
    <submittedName>
        <fullName evidence="10">SulP family inorganic anion transporter</fullName>
    </submittedName>
</protein>
<feature type="transmembrane region" description="Helical" evidence="8">
    <location>
        <begin position="316"/>
        <end position="345"/>
    </location>
</feature>
<dbReference type="InterPro" id="IPR001902">
    <property type="entry name" value="SLC26A/SulP_fam"/>
</dbReference>
<dbReference type="PANTHER" id="PTHR11814">
    <property type="entry name" value="SULFATE TRANSPORTER"/>
    <property type="match status" value="1"/>
</dbReference>
<dbReference type="Pfam" id="PF00916">
    <property type="entry name" value="Sulfate_transp"/>
    <property type="match status" value="1"/>
</dbReference>
<comment type="caution">
    <text evidence="10">The sequence shown here is derived from an EMBL/GenBank/DDBJ whole genome shotgun (WGS) entry which is preliminary data.</text>
</comment>
<keyword evidence="11" id="KW-1185">Reference proteome</keyword>
<feature type="transmembrane region" description="Helical" evidence="8">
    <location>
        <begin position="366"/>
        <end position="395"/>
    </location>
</feature>
<evidence type="ECO:0000256" key="4">
    <source>
        <dbReference type="ARBA" id="ARBA00022989"/>
    </source>
</evidence>
<dbReference type="Proteomes" id="UP001596972">
    <property type="component" value="Unassembled WGS sequence"/>
</dbReference>
<comment type="subcellular location">
    <subcellularLocation>
        <location evidence="1">Membrane</location>
        <topology evidence="1">Multi-pass membrane protein</topology>
    </subcellularLocation>
</comment>
<evidence type="ECO:0000256" key="3">
    <source>
        <dbReference type="ARBA" id="ARBA00022692"/>
    </source>
</evidence>
<keyword evidence="3 8" id="KW-0812">Transmembrane</keyword>
<accession>A0ABW3EQ58</accession>
<gene>
    <name evidence="10" type="ORF">ACFQ11_18935</name>
</gene>
<feature type="transmembrane region" description="Helical" evidence="8">
    <location>
        <begin position="183"/>
        <end position="204"/>
    </location>
</feature>
<feature type="domain" description="SLC26A/SulP transporter" evidence="9">
    <location>
        <begin position="4"/>
        <end position="361"/>
    </location>
</feature>
<dbReference type="Pfam" id="PF00484">
    <property type="entry name" value="Pro_CA"/>
    <property type="match status" value="1"/>
</dbReference>
<comment type="function">
    <text evidence="6">Catalyzes the reversible hydration of carbon dioxide to form bicarbonate.</text>
</comment>
<evidence type="ECO:0000256" key="7">
    <source>
        <dbReference type="SAM" id="MobiDB-lite"/>
    </source>
</evidence>
<dbReference type="SMART" id="SM00947">
    <property type="entry name" value="Pro_CA"/>
    <property type="match status" value="1"/>
</dbReference>
<feature type="transmembrane region" description="Helical" evidence="8">
    <location>
        <begin position="277"/>
        <end position="296"/>
    </location>
</feature>
<sequence length="753" mass="79269">MSTLRRDVLASFVVFLVALPLSLGIAVASGAPVAAGLIAAVVGGIVAGALGGSPLQVSGPAAGLTVIVFSLVQEYGWRATCTITLLAGALQLALGAARVARAALAISPAVVHGMLAGIGAVIVLAQVHVVLGGNPQESSLDDLRELPGQLAAPHTHTTLLGGLTILILLCWNRLPKRGRFGALPRLVPGPLPAIAAATATAWVLGWETARVDLPATLLEDWTPPVLPHGPPGGIAGAVVSVGVVAAVASLLCVVAVDRMRPAGVPRSDLDKDLRAQGVANMVSGFLGGLPIASVIVRSTANLQAGARTRLSSVLHGVWVLVLALACGPVIEQIPLSALAALLVVLGCRLMDLAQVRDLRHHREAPAYFATLGGVVVLGLGKGVLLGIGVMAILALRRLTALSVRSEQLVPSPGDGPARPRWHVVVEGTFTFLGVPKVTGLLQQIPAGSSVDLDLNVDFMDHAAFDAVHQWRIAHERQGGRVDIDEVHEAWYERAVTGDTSPPSKSPPQTPWWAPWSNRRNSESPSDPEHLPASDLLLAGVRRYHDSTAPLVRPIMAELALEQKPQNLFITCVDSRVVPNIITASGPGDLFINRNVGNLVPRHGAYPADDSVMATVEYAVNVLDIRTITVCGHGNCGAMAALLAGGTEVKHLHHLTRWLEHGRHSIARFLGSELAEDENPLVHLCKINVIQQLDNLLTHPWLEHRVESGEIELVGLYLDLPTANVEILDRATGTFAPVPGEAPAGDRQDTRTPS</sequence>
<dbReference type="InterPro" id="IPR036874">
    <property type="entry name" value="Carbonic_anhydrase_sf"/>
</dbReference>
<feature type="transmembrane region" description="Helical" evidence="8">
    <location>
        <begin position="151"/>
        <end position="171"/>
    </location>
</feature>
<evidence type="ECO:0000313" key="11">
    <source>
        <dbReference type="Proteomes" id="UP001596972"/>
    </source>
</evidence>
<dbReference type="EMBL" id="JBHTJA010000036">
    <property type="protein sequence ID" value="MFD0902483.1"/>
    <property type="molecule type" value="Genomic_DNA"/>
</dbReference>
<evidence type="ECO:0000256" key="6">
    <source>
        <dbReference type="ARBA" id="ARBA00024993"/>
    </source>
</evidence>
<evidence type="ECO:0000256" key="8">
    <source>
        <dbReference type="SAM" id="Phobius"/>
    </source>
</evidence>
<dbReference type="RefSeq" id="WP_378300310.1">
    <property type="nucleotide sequence ID" value="NZ_JBHTJA010000036.1"/>
</dbReference>
<feature type="compositionally biased region" description="Basic and acidic residues" evidence="7">
    <location>
        <begin position="743"/>
        <end position="753"/>
    </location>
</feature>
<feature type="region of interest" description="Disordered" evidence="7">
    <location>
        <begin position="733"/>
        <end position="753"/>
    </location>
</feature>
<dbReference type="InterPro" id="IPR001765">
    <property type="entry name" value="Carbonic_anhydrase"/>
</dbReference>
<evidence type="ECO:0000256" key="1">
    <source>
        <dbReference type="ARBA" id="ARBA00004141"/>
    </source>
</evidence>
<proteinExistence type="inferred from homology"/>
<name>A0ABW3EQ58_9ACTN</name>
<organism evidence="10 11">
    <name type="scientific">Actinomadura sediminis</name>
    <dbReference type="NCBI Taxonomy" id="1038904"/>
    <lineage>
        <taxon>Bacteria</taxon>
        <taxon>Bacillati</taxon>
        <taxon>Actinomycetota</taxon>
        <taxon>Actinomycetes</taxon>
        <taxon>Streptosporangiales</taxon>
        <taxon>Thermomonosporaceae</taxon>
        <taxon>Actinomadura</taxon>
    </lineage>
</organism>
<keyword evidence="4 8" id="KW-1133">Transmembrane helix</keyword>
<evidence type="ECO:0000313" key="10">
    <source>
        <dbReference type="EMBL" id="MFD0902483.1"/>
    </source>
</evidence>
<evidence type="ECO:0000256" key="2">
    <source>
        <dbReference type="ARBA" id="ARBA00006217"/>
    </source>
</evidence>
<comment type="similarity">
    <text evidence="2">Belongs to the beta-class carbonic anhydrase family.</text>
</comment>
<dbReference type="Gene3D" id="3.40.1050.10">
    <property type="entry name" value="Carbonic anhydrase"/>
    <property type="match status" value="1"/>
</dbReference>
<feature type="transmembrane region" description="Helical" evidence="8">
    <location>
        <begin position="75"/>
        <end position="97"/>
    </location>
</feature>